<dbReference type="AlphaFoldDB" id="A0A432WPI7"/>
<reference evidence="2 3" key="1">
    <citation type="journal article" date="2011" name="Front. Microbiol.">
        <title>Genomic signatures of strain selection and enhancement in Bacillus atrophaeus var. globigii, a historical biowarfare simulant.</title>
        <authorList>
            <person name="Gibbons H.S."/>
            <person name="Broomall S.M."/>
            <person name="McNew L.A."/>
            <person name="Daligault H."/>
            <person name="Chapman C."/>
            <person name="Bruce D."/>
            <person name="Karavis M."/>
            <person name="Krepps M."/>
            <person name="McGregor P.A."/>
            <person name="Hong C."/>
            <person name="Park K.H."/>
            <person name="Akmal A."/>
            <person name="Feldman A."/>
            <person name="Lin J.S."/>
            <person name="Chang W.E."/>
            <person name="Higgs B.W."/>
            <person name="Demirev P."/>
            <person name="Lindquist J."/>
            <person name="Liem A."/>
            <person name="Fochler E."/>
            <person name="Read T.D."/>
            <person name="Tapia R."/>
            <person name="Johnson S."/>
            <person name="Bishop-Lilly K.A."/>
            <person name="Detter C."/>
            <person name="Han C."/>
            <person name="Sozhamannan S."/>
            <person name="Rosenzweig C.N."/>
            <person name="Skowronski E.W."/>
        </authorList>
    </citation>
    <scope>NUCLEOTIDE SEQUENCE [LARGE SCALE GENOMIC DNA]</scope>
    <source>
        <strain evidence="2 3">GYP-17</strain>
    </source>
</reference>
<organism evidence="2 3">
    <name type="scientific">Aliidiomarina sanyensis</name>
    <dbReference type="NCBI Taxonomy" id="1249555"/>
    <lineage>
        <taxon>Bacteria</taxon>
        <taxon>Pseudomonadati</taxon>
        <taxon>Pseudomonadota</taxon>
        <taxon>Gammaproteobacteria</taxon>
        <taxon>Alteromonadales</taxon>
        <taxon>Idiomarinaceae</taxon>
        <taxon>Aliidiomarina</taxon>
    </lineage>
</organism>
<evidence type="ECO:0000313" key="2">
    <source>
        <dbReference type="EMBL" id="RUO35716.1"/>
    </source>
</evidence>
<sequence length="65" mass="7381">MLSTLGLFMVIHSLYTALGSRNTLDLSSMDELLKLFSWAIFLAAVITLKEFFQYKKSRTAHADSH</sequence>
<accession>A0A432WPI7</accession>
<keyword evidence="1" id="KW-0472">Membrane</keyword>
<name>A0A432WPI7_9GAMM</name>
<keyword evidence="1" id="KW-0812">Transmembrane</keyword>
<evidence type="ECO:0000256" key="1">
    <source>
        <dbReference type="SAM" id="Phobius"/>
    </source>
</evidence>
<keyword evidence="1" id="KW-1133">Transmembrane helix</keyword>
<gene>
    <name evidence="2" type="ORF">CWE11_02855</name>
</gene>
<protein>
    <submittedName>
        <fullName evidence="2">Uncharacterized protein</fullName>
    </submittedName>
</protein>
<feature type="transmembrane region" description="Helical" evidence="1">
    <location>
        <begin position="35"/>
        <end position="52"/>
    </location>
</feature>
<dbReference type="EMBL" id="PIPM01000002">
    <property type="protein sequence ID" value="RUO35716.1"/>
    <property type="molecule type" value="Genomic_DNA"/>
</dbReference>
<keyword evidence="3" id="KW-1185">Reference proteome</keyword>
<proteinExistence type="predicted"/>
<comment type="caution">
    <text evidence="2">The sequence shown here is derived from an EMBL/GenBank/DDBJ whole genome shotgun (WGS) entry which is preliminary data.</text>
</comment>
<evidence type="ECO:0000313" key="3">
    <source>
        <dbReference type="Proteomes" id="UP000288405"/>
    </source>
</evidence>
<dbReference type="Proteomes" id="UP000288405">
    <property type="component" value="Unassembled WGS sequence"/>
</dbReference>